<dbReference type="KEGG" id="mtm:MYCTH_108061"/>
<evidence type="ECO:0000313" key="8">
    <source>
        <dbReference type="Proteomes" id="UP000007322"/>
    </source>
</evidence>
<evidence type="ECO:0000313" key="7">
    <source>
        <dbReference type="EMBL" id="AEO59148.1"/>
    </source>
</evidence>
<organism evidence="7 8">
    <name type="scientific">Thermothelomyces thermophilus (strain ATCC 42464 / BCRC 31852 / DSM 1799)</name>
    <name type="common">Sporotrichum thermophile</name>
    <dbReference type="NCBI Taxonomy" id="573729"/>
    <lineage>
        <taxon>Eukaryota</taxon>
        <taxon>Fungi</taxon>
        <taxon>Dikarya</taxon>
        <taxon>Ascomycota</taxon>
        <taxon>Pezizomycotina</taxon>
        <taxon>Sordariomycetes</taxon>
        <taxon>Sordariomycetidae</taxon>
        <taxon>Sordariales</taxon>
        <taxon>Chaetomiaceae</taxon>
        <taxon>Thermothelomyces</taxon>
    </lineage>
</organism>
<feature type="region of interest" description="Disordered" evidence="5">
    <location>
        <begin position="1"/>
        <end position="32"/>
    </location>
</feature>
<gene>
    <name evidence="7" type="ORF">MYCTH_108061</name>
</gene>
<evidence type="ECO:0000256" key="5">
    <source>
        <dbReference type="SAM" id="MobiDB-lite"/>
    </source>
</evidence>
<evidence type="ECO:0000256" key="6">
    <source>
        <dbReference type="SAM" id="Phobius"/>
    </source>
</evidence>
<feature type="compositionally biased region" description="Polar residues" evidence="5">
    <location>
        <begin position="125"/>
        <end position="136"/>
    </location>
</feature>
<sequence>MTGPLLKPGCMTQNKGSSSLHYRQHQEPDLARRRSDVVTLAARFEVETERRVITVTVVQGSDASEDDQPVPTQNGDSDDEQDGKEDGAQPTEVPSSTVNAPTSTDRFFPSDIDTPSTTTTKPPINNSQDEQGNHRTGLSAGAAAGIAAAAVASAALITAATFFLWRRRQGGIRGAVITADYPRGLEDVQGQGPNLPVVPPPAESGGGIGGQIGYDAAEGRYYPPPWLEEHDLGNGRESSAVTGSGGSRREVGQSGFRIPPAGTMPGDPGFDIPGEYPPQQSQQYQGHQQSRSGGDLGEARPSCPYLQ</sequence>
<feature type="compositionally biased region" description="Polar residues" evidence="5">
    <location>
        <begin position="92"/>
        <end position="105"/>
    </location>
</feature>
<evidence type="ECO:0000256" key="2">
    <source>
        <dbReference type="ARBA" id="ARBA00022692"/>
    </source>
</evidence>
<reference evidence="7 8" key="1">
    <citation type="journal article" date="2011" name="Nat. Biotechnol.">
        <title>Comparative genomic analysis of the thermophilic biomass-degrading fungi Myceliophthora thermophila and Thielavia terrestris.</title>
        <authorList>
            <person name="Berka R.M."/>
            <person name="Grigoriev I.V."/>
            <person name="Otillar R."/>
            <person name="Salamov A."/>
            <person name="Grimwood J."/>
            <person name="Reid I."/>
            <person name="Ishmael N."/>
            <person name="John T."/>
            <person name="Darmond C."/>
            <person name="Moisan M.-C."/>
            <person name="Henrissat B."/>
            <person name="Coutinho P.M."/>
            <person name="Lombard V."/>
            <person name="Natvig D.O."/>
            <person name="Lindquist E."/>
            <person name="Schmutz J."/>
            <person name="Lucas S."/>
            <person name="Harris P."/>
            <person name="Powlowski J."/>
            <person name="Bellemare A."/>
            <person name="Taylor D."/>
            <person name="Butler G."/>
            <person name="de Vries R.P."/>
            <person name="Allijn I.E."/>
            <person name="van den Brink J."/>
            <person name="Ushinsky S."/>
            <person name="Storms R."/>
            <person name="Powell A.J."/>
            <person name="Paulsen I.T."/>
            <person name="Elbourne L.D.H."/>
            <person name="Baker S.E."/>
            <person name="Magnuson J."/>
            <person name="LaBoissiere S."/>
            <person name="Clutterbuck A.J."/>
            <person name="Martinez D."/>
            <person name="Wogulis M."/>
            <person name="de Leon A.L."/>
            <person name="Rey M.W."/>
            <person name="Tsang A."/>
        </authorList>
    </citation>
    <scope>NUCLEOTIDE SEQUENCE [LARGE SCALE GENOMIC DNA]</scope>
    <source>
        <strain evidence="8">ATCC 42464 / BCRC 31852 / DSM 1799</strain>
    </source>
</reference>
<accession>G2QFB9</accession>
<keyword evidence="8" id="KW-1185">Reference proteome</keyword>
<comment type="subcellular location">
    <subcellularLocation>
        <location evidence="1">Membrane</location>
        <topology evidence="1">Single-pass membrane protein</topology>
    </subcellularLocation>
</comment>
<evidence type="ECO:0000256" key="3">
    <source>
        <dbReference type="ARBA" id="ARBA00022989"/>
    </source>
</evidence>
<keyword evidence="3 6" id="KW-1133">Transmembrane helix</keyword>
<dbReference type="HOGENOM" id="CLU_906678_0_0_1"/>
<dbReference type="InParanoid" id="G2QFB9"/>
<keyword evidence="2 6" id="KW-0812">Transmembrane</keyword>
<evidence type="ECO:0000256" key="1">
    <source>
        <dbReference type="ARBA" id="ARBA00004167"/>
    </source>
</evidence>
<name>G2QFB9_THET4</name>
<dbReference type="PANTHER" id="PTHR15549:SF26">
    <property type="entry name" value="AXIAL BUDDING PATTERN PROTEIN 2-RELATED"/>
    <property type="match status" value="1"/>
</dbReference>
<evidence type="ECO:0000256" key="4">
    <source>
        <dbReference type="ARBA" id="ARBA00023136"/>
    </source>
</evidence>
<dbReference type="GO" id="GO:0016020">
    <property type="term" value="C:membrane"/>
    <property type="evidence" value="ECO:0007669"/>
    <property type="project" value="UniProtKB-SubCell"/>
</dbReference>
<dbReference type="PANTHER" id="PTHR15549">
    <property type="entry name" value="PAIRED IMMUNOGLOBULIN-LIKE TYPE 2 RECEPTOR"/>
    <property type="match status" value="1"/>
</dbReference>
<feature type="compositionally biased region" description="Low complexity" evidence="5">
    <location>
        <begin position="109"/>
        <end position="124"/>
    </location>
</feature>
<dbReference type="InterPro" id="IPR051694">
    <property type="entry name" value="Immunoregulatory_rcpt-like"/>
</dbReference>
<feature type="region of interest" description="Disordered" evidence="5">
    <location>
        <begin position="57"/>
        <end position="136"/>
    </location>
</feature>
<dbReference type="GeneID" id="11514258"/>
<dbReference type="EMBL" id="CP003005">
    <property type="protein sequence ID" value="AEO59148.1"/>
    <property type="molecule type" value="Genomic_DNA"/>
</dbReference>
<dbReference type="eggNOG" id="ENOG502T53T">
    <property type="taxonomic scope" value="Eukaryota"/>
</dbReference>
<dbReference type="GO" id="GO:0071944">
    <property type="term" value="C:cell periphery"/>
    <property type="evidence" value="ECO:0007669"/>
    <property type="project" value="UniProtKB-ARBA"/>
</dbReference>
<feature type="compositionally biased region" description="Low complexity" evidence="5">
    <location>
        <begin position="279"/>
        <end position="293"/>
    </location>
</feature>
<feature type="transmembrane region" description="Helical" evidence="6">
    <location>
        <begin position="142"/>
        <end position="165"/>
    </location>
</feature>
<dbReference type="AlphaFoldDB" id="G2QFB9"/>
<proteinExistence type="predicted"/>
<keyword evidence="4 6" id="KW-0472">Membrane</keyword>
<dbReference type="VEuPathDB" id="FungiDB:MYCTH_108061"/>
<dbReference type="OrthoDB" id="4590737at2759"/>
<dbReference type="RefSeq" id="XP_003664393.1">
    <property type="nucleotide sequence ID" value="XM_003664345.1"/>
</dbReference>
<feature type="region of interest" description="Disordered" evidence="5">
    <location>
        <begin position="226"/>
        <end position="307"/>
    </location>
</feature>
<dbReference type="Proteomes" id="UP000007322">
    <property type="component" value="Chromosome 4"/>
</dbReference>
<protein>
    <submittedName>
        <fullName evidence="7">Uncharacterized protein</fullName>
    </submittedName>
</protein>
<feature type="compositionally biased region" description="Polar residues" evidence="5">
    <location>
        <begin position="11"/>
        <end position="21"/>
    </location>
</feature>